<gene>
    <name evidence="2" type="ORF">E6C48_10900</name>
</gene>
<feature type="signal peptide" evidence="1">
    <location>
        <begin position="1"/>
        <end position="21"/>
    </location>
</feature>
<protein>
    <submittedName>
        <fullName evidence="2">Uncharacterized protein</fullName>
    </submittedName>
</protein>
<dbReference type="Proteomes" id="UP000306441">
    <property type="component" value="Unassembled WGS sequence"/>
</dbReference>
<sequence length="198" mass="20824">MRALLAVAAVVACAAVRPAFAGEISSAYTDLDWKADCVTYGQAAEGEGDWADLACSGYRGYPVLIAYDDARESIYYGFPAADMTGVWESFVAFNESAGKVEWRLETEGDVAVPFAAIHRRSVTSSDDGTTKTDVLVVSRVGQPGGGPGCTVGLVAVEGNPKANEEARKIADEKAKAFQCGNDQRVTSGAVPAFGRVDN</sequence>
<accession>A0ABY2Q8E7</accession>
<evidence type="ECO:0000313" key="2">
    <source>
        <dbReference type="EMBL" id="THF57507.1"/>
    </source>
</evidence>
<proteinExistence type="predicted"/>
<name>A0ABY2Q8E7_9HYPH</name>
<organism evidence="2 3">
    <name type="scientific">Ollibium composti</name>
    <dbReference type="NCBI Taxonomy" id="2675109"/>
    <lineage>
        <taxon>Bacteria</taxon>
        <taxon>Pseudomonadati</taxon>
        <taxon>Pseudomonadota</taxon>
        <taxon>Alphaproteobacteria</taxon>
        <taxon>Hyphomicrobiales</taxon>
        <taxon>Phyllobacteriaceae</taxon>
        <taxon>Ollibium</taxon>
    </lineage>
</organism>
<evidence type="ECO:0000313" key="3">
    <source>
        <dbReference type="Proteomes" id="UP000306441"/>
    </source>
</evidence>
<comment type="caution">
    <text evidence="2">The sequence shown here is derived from an EMBL/GenBank/DDBJ whole genome shotgun (WGS) entry which is preliminary data.</text>
</comment>
<dbReference type="EMBL" id="SSNY01000005">
    <property type="protein sequence ID" value="THF57507.1"/>
    <property type="molecule type" value="Genomic_DNA"/>
</dbReference>
<evidence type="ECO:0000256" key="1">
    <source>
        <dbReference type="SAM" id="SignalP"/>
    </source>
</evidence>
<dbReference type="RefSeq" id="WP_136357031.1">
    <property type="nucleotide sequence ID" value="NZ_SSNY01000005.1"/>
</dbReference>
<keyword evidence="1" id="KW-0732">Signal</keyword>
<feature type="chain" id="PRO_5045464090" evidence="1">
    <location>
        <begin position="22"/>
        <end position="198"/>
    </location>
</feature>
<reference evidence="2 3" key="1">
    <citation type="submission" date="2019-04" db="EMBL/GenBank/DDBJ databases">
        <title>Mesorhizobium composti sp. nov., isolated from compost.</title>
        <authorList>
            <person name="Lin S.-Y."/>
            <person name="Hameed A."/>
            <person name="Hsieh Y.-T."/>
            <person name="Young C.-C."/>
        </authorList>
    </citation>
    <scope>NUCLEOTIDE SEQUENCE [LARGE SCALE GENOMIC DNA]</scope>
    <source>
        <strain evidence="2 3">CC-YTH430</strain>
    </source>
</reference>
<keyword evidence="3" id="KW-1185">Reference proteome</keyword>